<reference evidence="1" key="1">
    <citation type="submission" date="2014-11" db="EMBL/GenBank/DDBJ databases">
        <authorList>
            <person name="Amaro Gonzalez C."/>
        </authorList>
    </citation>
    <scope>NUCLEOTIDE SEQUENCE</scope>
</reference>
<accession>A0A0E9U3S8</accession>
<organism evidence="1">
    <name type="scientific">Anguilla anguilla</name>
    <name type="common">European freshwater eel</name>
    <name type="synonym">Muraena anguilla</name>
    <dbReference type="NCBI Taxonomy" id="7936"/>
    <lineage>
        <taxon>Eukaryota</taxon>
        <taxon>Metazoa</taxon>
        <taxon>Chordata</taxon>
        <taxon>Craniata</taxon>
        <taxon>Vertebrata</taxon>
        <taxon>Euteleostomi</taxon>
        <taxon>Actinopterygii</taxon>
        <taxon>Neopterygii</taxon>
        <taxon>Teleostei</taxon>
        <taxon>Anguilliformes</taxon>
        <taxon>Anguillidae</taxon>
        <taxon>Anguilla</taxon>
    </lineage>
</organism>
<evidence type="ECO:0000313" key="1">
    <source>
        <dbReference type="EMBL" id="JAH60574.1"/>
    </source>
</evidence>
<reference evidence="1" key="2">
    <citation type="journal article" date="2015" name="Fish Shellfish Immunol.">
        <title>Early steps in the European eel (Anguilla anguilla)-Vibrio vulnificus interaction in the gills: Role of the RtxA13 toxin.</title>
        <authorList>
            <person name="Callol A."/>
            <person name="Pajuelo D."/>
            <person name="Ebbesson L."/>
            <person name="Teles M."/>
            <person name="MacKenzie S."/>
            <person name="Amaro C."/>
        </authorList>
    </citation>
    <scope>NUCLEOTIDE SEQUENCE</scope>
</reference>
<protein>
    <submittedName>
        <fullName evidence="1">Uncharacterized protein</fullName>
    </submittedName>
</protein>
<dbReference type="AlphaFoldDB" id="A0A0E9U3S8"/>
<dbReference type="EMBL" id="GBXM01048003">
    <property type="protein sequence ID" value="JAH60574.1"/>
    <property type="molecule type" value="Transcribed_RNA"/>
</dbReference>
<proteinExistence type="predicted"/>
<name>A0A0E9U3S8_ANGAN</name>
<sequence length="34" mass="4194">MLLYESWRPVWLNIATDDTRWMLDHGWNGLFKDI</sequence>